<protein>
    <submittedName>
        <fullName evidence="4">M23 family metallopeptidase</fullName>
    </submittedName>
</protein>
<evidence type="ECO:0000256" key="2">
    <source>
        <dbReference type="SAM" id="Phobius"/>
    </source>
</evidence>
<reference evidence="4" key="2">
    <citation type="submission" date="2021-04" db="EMBL/GenBank/DDBJ databases">
        <authorList>
            <person name="Gilroy R."/>
        </authorList>
    </citation>
    <scope>NUCLEOTIDE SEQUENCE</scope>
    <source>
        <strain evidence="4">5933</strain>
    </source>
</reference>
<dbReference type="Pfam" id="PF01551">
    <property type="entry name" value="Peptidase_M23"/>
    <property type="match status" value="1"/>
</dbReference>
<dbReference type="Proteomes" id="UP000823918">
    <property type="component" value="Unassembled WGS sequence"/>
</dbReference>
<organism evidence="4 5">
    <name type="scientific">Candidatus Ruthenibacterium merdavium</name>
    <dbReference type="NCBI Taxonomy" id="2838752"/>
    <lineage>
        <taxon>Bacteria</taxon>
        <taxon>Bacillati</taxon>
        <taxon>Bacillota</taxon>
        <taxon>Clostridia</taxon>
        <taxon>Eubacteriales</taxon>
        <taxon>Oscillospiraceae</taxon>
        <taxon>Ruthenibacterium</taxon>
    </lineage>
</organism>
<keyword evidence="2" id="KW-1133">Transmembrane helix</keyword>
<dbReference type="PANTHER" id="PTHR21666:SF289">
    <property type="entry name" value="L-ALA--D-GLU ENDOPEPTIDASE"/>
    <property type="match status" value="1"/>
</dbReference>
<dbReference type="InterPro" id="IPR050570">
    <property type="entry name" value="Cell_wall_metabolism_enzyme"/>
</dbReference>
<evidence type="ECO:0000259" key="3">
    <source>
        <dbReference type="Pfam" id="PF01551"/>
    </source>
</evidence>
<proteinExistence type="predicted"/>
<comment type="caution">
    <text evidence="4">The sequence shown here is derived from an EMBL/GenBank/DDBJ whole genome shotgun (WGS) entry which is preliminary data.</text>
</comment>
<evidence type="ECO:0000313" key="5">
    <source>
        <dbReference type="Proteomes" id="UP000823918"/>
    </source>
</evidence>
<dbReference type="InterPro" id="IPR011055">
    <property type="entry name" value="Dup_hybrid_motif"/>
</dbReference>
<feature type="transmembrane region" description="Helical" evidence="2">
    <location>
        <begin position="7"/>
        <end position="30"/>
    </location>
</feature>
<keyword evidence="2" id="KW-0812">Transmembrane</keyword>
<dbReference type="GO" id="GO:0004222">
    <property type="term" value="F:metalloendopeptidase activity"/>
    <property type="evidence" value="ECO:0007669"/>
    <property type="project" value="TreeGrafter"/>
</dbReference>
<sequence length="405" mass="43598">MKTVQRILLWILFVVVLCAALIGGVFYYLYDQTVMQAKPPVLTFAGQDLPCTSYHWEQPVLGGIMTRPFDAQVSAVPLETLTSPQVRFEAPEDGSCEVKLYYAEEKTPLFAASGSADWTLTKNGDYRVEILYTQAAKDRNQGSGWFRYDVPFTLDAEPSVTLSAESIPQGGVVCVTVTGILDDSVPTIQSDLCPAVFVNTEQGTRAYLAAAYNREPGEYTITVTCAGRTFTPTVQVIHQDWPNRTTTPSDTGGSLTEWQNAIFPTYDLMTPEKLWDGVFQVPISTQKTAEYGEYLRGADGTLIGRSAGIGYATGPGATVCAGAGGKVAYAGTLSMTGGTVVIDHGAGLKSYYYYLGEVSCSAGQSVAGGGVIGKTGSADLHYEARIGNQSLNPELLFSEQSPFFR</sequence>
<feature type="domain" description="M23ase beta-sheet core" evidence="3">
    <location>
        <begin position="306"/>
        <end position="393"/>
    </location>
</feature>
<gene>
    <name evidence="4" type="ORF">H9698_08470</name>
</gene>
<evidence type="ECO:0000256" key="1">
    <source>
        <dbReference type="ARBA" id="ARBA00022729"/>
    </source>
</evidence>
<dbReference type="Gene3D" id="2.70.70.10">
    <property type="entry name" value="Glucose Permease (Domain IIA)"/>
    <property type="match status" value="1"/>
</dbReference>
<dbReference type="AlphaFoldDB" id="A0A9D2TLF6"/>
<keyword evidence="2" id="KW-0472">Membrane</keyword>
<keyword evidence="1" id="KW-0732">Signal</keyword>
<dbReference type="SUPFAM" id="SSF51261">
    <property type="entry name" value="Duplicated hybrid motif"/>
    <property type="match status" value="1"/>
</dbReference>
<dbReference type="InterPro" id="IPR016047">
    <property type="entry name" value="M23ase_b-sheet_dom"/>
</dbReference>
<reference evidence="4" key="1">
    <citation type="journal article" date="2021" name="PeerJ">
        <title>Extensive microbial diversity within the chicken gut microbiome revealed by metagenomics and culture.</title>
        <authorList>
            <person name="Gilroy R."/>
            <person name="Ravi A."/>
            <person name="Getino M."/>
            <person name="Pursley I."/>
            <person name="Horton D.L."/>
            <person name="Alikhan N.F."/>
            <person name="Baker D."/>
            <person name="Gharbi K."/>
            <person name="Hall N."/>
            <person name="Watson M."/>
            <person name="Adriaenssens E.M."/>
            <person name="Foster-Nyarko E."/>
            <person name="Jarju S."/>
            <person name="Secka A."/>
            <person name="Antonio M."/>
            <person name="Oren A."/>
            <person name="Chaudhuri R.R."/>
            <person name="La Ragione R."/>
            <person name="Hildebrand F."/>
            <person name="Pallen M.J."/>
        </authorList>
    </citation>
    <scope>NUCLEOTIDE SEQUENCE</scope>
    <source>
        <strain evidence="4">5933</strain>
    </source>
</reference>
<dbReference type="EMBL" id="DWWA01000042">
    <property type="protein sequence ID" value="HJC72807.1"/>
    <property type="molecule type" value="Genomic_DNA"/>
</dbReference>
<evidence type="ECO:0000313" key="4">
    <source>
        <dbReference type="EMBL" id="HJC72807.1"/>
    </source>
</evidence>
<name>A0A9D2TLF6_9FIRM</name>
<dbReference type="CDD" id="cd12797">
    <property type="entry name" value="M23_peptidase"/>
    <property type="match status" value="1"/>
</dbReference>
<accession>A0A9D2TLF6</accession>
<dbReference type="PANTHER" id="PTHR21666">
    <property type="entry name" value="PEPTIDASE-RELATED"/>
    <property type="match status" value="1"/>
</dbReference>